<gene>
    <name evidence="2" type="ORF">P154DRAFT_114364</name>
</gene>
<accession>A0A6A5WZN8</accession>
<evidence type="ECO:0000256" key="1">
    <source>
        <dbReference type="SAM" id="MobiDB-lite"/>
    </source>
</evidence>
<feature type="compositionally biased region" description="Polar residues" evidence="1">
    <location>
        <begin position="9"/>
        <end position="19"/>
    </location>
</feature>
<feature type="compositionally biased region" description="Polar residues" evidence="1">
    <location>
        <begin position="62"/>
        <end position="72"/>
    </location>
</feature>
<proteinExistence type="predicted"/>
<protein>
    <submittedName>
        <fullName evidence="2">Uncharacterized protein</fullName>
    </submittedName>
</protein>
<reference evidence="2" key="1">
    <citation type="journal article" date="2020" name="Stud. Mycol.">
        <title>101 Dothideomycetes genomes: a test case for predicting lifestyles and emergence of pathogens.</title>
        <authorList>
            <person name="Haridas S."/>
            <person name="Albert R."/>
            <person name="Binder M."/>
            <person name="Bloem J."/>
            <person name="Labutti K."/>
            <person name="Salamov A."/>
            <person name="Andreopoulos B."/>
            <person name="Baker S."/>
            <person name="Barry K."/>
            <person name="Bills G."/>
            <person name="Bluhm B."/>
            <person name="Cannon C."/>
            <person name="Castanera R."/>
            <person name="Culley D."/>
            <person name="Daum C."/>
            <person name="Ezra D."/>
            <person name="Gonzalez J."/>
            <person name="Henrissat B."/>
            <person name="Kuo A."/>
            <person name="Liang C."/>
            <person name="Lipzen A."/>
            <person name="Lutzoni F."/>
            <person name="Magnuson J."/>
            <person name="Mondo S."/>
            <person name="Nolan M."/>
            <person name="Ohm R."/>
            <person name="Pangilinan J."/>
            <person name="Park H.-J."/>
            <person name="Ramirez L."/>
            <person name="Alfaro M."/>
            <person name="Sun H."/>
            <person name="Tritt A."/>
            <person name="Yoshinaga Y."/>
            <person name="Zwiers L.-H."/>
            <person name="Turgeon B."/>
            <person name="Goodwin S."/>
            <person name="Spatafora J."/>
            <person name="Crous P."/>
            <person name="Grigoriev I."/>
        </authorList>
    </citation>
    <scope>NUCLEOTIDE SEQUENCE</scope>
    <source>
        <strain evidence="2">CBS 123094</strain>
    </source>
</reference>
<keyword evidence="3" id="KW-1185">Reference proteome</keyword>
<sequence length="150" mass="16420">MPTLFPGSSLISLTPSLADNVTRAHHPPIPQPSKRQTDHPDTRPKPALKCTPSGAGTRNPEKATNTLQSRMTSMRRHPPVHKPPFSIPRRKHLSRSLELSTGAKKKKTGRARKAANLPSGLKTASFSCQSRKVSQFLHLVAHPMTSPAPY</sequence>
<feature type="region of interest" description="Disordered" evidence="1">
    <location>
        <begin position="1"/>
        <end position="116"/>
    </location>
</feature>
<dbReference type="Proteomes" id="UP000799779">
    <property type="component" value="Unassembled WGS sequence"/>
</dbReference>
<feature type="compositionally biased region" description="Basic residues" evidence="1">
    <location>
        <begin position="103"/>
        <end position="113"/>
    </location>
</feature>
<dbReference type="AlphaFoldDB" id="A0A6A5WZN8"/>
<dbReference type="EMBL" id="ML977557">
    <property type="protein sequence ID" value="KAF2007172.1"/>
    <property type="molecule type" value="Genomic_DNA"/>
</dbReference>
<evidence type="ECO:0000313" key="2">
    <source>
        <dbReference type="EMBL" id="KAF2007172.1"/>
    </source>
</evidence>
<name>A0A6A5WZN8_9PLEO</name>
<feature type="compositionally biased region" description="Basic and acidic residues" evidence="1">
    <location>
        <begin position="35"/>
        <end position="44"/>
    </location>
</feature>
<evidence type="ECO:0000313" key="3">
    <source>
        <dbReference type="Proteomes" id="UP000799779"/>
    </source>
</evidence>
<organism evidence="2 3">
    <name type="scientific">Amniculicola lignicola CBS 123094</name>
    <dbReference type="NCBI Taxonomy" id="1392246"/>
    <lineage>
        <taxon>Eukaryota</taxon>
        <taxon>Fungi</taxon>
        <taxon>Dikarya</taxon>
        <taxon>Ascomycota</taxon>
        <taxon>Pezizomycotina</taxon>
        <taxon>Dothideomycetes</taxon>
        <taxon>Pleosporomycetidae</taxon>
        <taxon>Pleosporales</taxon>
        <taxon>Amniculicolaceae</taxon>
        <taxon>Amniculicola</taxon>
    </lineage>
</organism>